<evidence type="ECO:0000313" key="2">
    <source>
        <dbReference type="EMBL" id="SMR91289.1"/>
    </source>
</evidence>
<sequence>MIKLNEFGSIVCSRKNGEIVREKILEEIKNGNTVVINFEGVEMINHSFADEAFGKLLYDLPVDVFKNQIKFIKANDDVKGIIKMAVAERYRLIEEEKKIAI</sequence>
<feature type="domain" description="DUF4325" evidence="1">
    <location>
        <begin position="17"/>
        <end position="79"/>
    </location>
</feature>
<accession>A0ABY1S5R2</accession>
<dbReference type="Pfam" id="PF14213">
    <property type="entry name" value="DUF4325"/>
    <property type="match status" value="1"/>
</dbReference>
<proteinExistence type="predicted"/>
<organism evidence="2 3">
    <name type="scientific">Caldicellulosiruptor bescii</name>
    <name type="common">Anaerocellum thermophilum</name>
    <dbReference type="NCBI Taxonomy" id="31899"/>
    <lineage>
        <taxon>Bacteria</taxon>
        <taxon>Bacillati</taxon>
        <taxon>Bacillota</taxon>
        <taxon>Bacillota incertae sedis</taxon>
        <taxon>Caldicellulosiruptorales</taxon>
        <taxon>Caldicellulosiruptoraceae</taxon>
        <taxon>Caldicellulosiruptor</taxon>
    </lineage>
</organism>
<evidence type="ECO:0000313" key="3">
    <source>
        <dbReference type="Proteomes" id="UP000196803"/>
    </source>
</evidence>
<evidence type="ECO:0000259" key="1">
    <source>
        <dbReference type="Pfam" id="PF14213"/>
    </source>
</evidence>
<comment type="caution">
    <text evidence="2">The sequence shown here is derived from an EMBL/GenBank/DDBJ whole genome shotgun (WGS) entry which is preliminary data.</text>
</comment>
<keyword evidence="3" id="KW-1185">Reference proteome</keyword>
<reference evidence="2 3" key="1">
    <citation type="submission" date="2017-05" db="EMBL/GenBank/DDBJ databases">
        <authorList>
            <person name="Varghese N."/>
            <person name="Submissions S."/>
        </authorList>
    </citation>
    <scope>NUCLEOTIDE SEQUENCE [LARGE SCALE GENOMIC DNA]</scope>
    <source>
        <strain evidence="2 3">MACB1020</strain>
    </source>
</reference>
<dbReference type="InterPro" id="IPR025474">
    <property type="entry name" value="DUF4325"/>
</dbReference>
<dbReference type="RefSeq" id="WP_015908983.1">
    <property type="nucleotide sequence ID" value="NZ_FUZJ01000001.1"/>
</dbReference>
<protein>
    <recommendedName>
        <fullName evidence="1">DUF4325 domain-containing protein</fullName>
    </recommendedName>
</protein>
<dbReference type="GeneID" id="31774035"/>
<dbReference type="EMBL" id="FXXC01000001">
    <property type="protein sequence ID" value="SMR91289.1"/>
    <property type="molecule type" value="Genomic_DNA"/>
</dbReference>
<name>A0ABY1S5R2_CALBS</name>
<gene>
    <name evidence="2" type="ORF">SAMN05216240_0359</name>
</gene>
<dbReference type="Proteomes" id="UP000196803">
    <property type="component" value="Unassembled WGS sequence"/>
</dbReference>